<evidence type="ECO:0000313" key="2">
    <source>
        <dbReference type="EMBL" id="PCG62694.1"/>
    </source>
</evidence>
<organism evidence="2">
    <name type="scientific">Heliothis virescens</name>
    <name type="common">Tobacco budworm moth</name>
    <dbReference type="NCBI Taxonomy" id="7102"/>
    <lineage>
        <taxon>Eukaryota</taxon>
        <taxon>Metazoa</taxon>
        <taxon>Ecdysozoa</taxon>
        <taxon>Arthropoda</taxon>
        <taxon>Hexapoda</taxon>
        <taxon>Insecta</taxon>
        <taxon>Pterygota</taxon>
        <taxon>Neoptera</taxon>
        <taxon>Endopterygota</taxon>
        <taxon>Lepidoptera</taxon>
        <taxon>Glossata</taxon>
        <taxon>Ditrysia</taxon>
        <taxon>Noctuoidea</taxon>
        <taxon>Noctuidae</taxon>
        <taxon>Heliothinae</taxon>
        <taxon>Heliothis</taxon>
    </lineage>
</organism>
<feature type="region of interest" description="Disordered" evidence="1">
    <location>
        <begin position="200"/>
        <end position="305"/>
    </location>
</feature>
<protein>
    <recommendedName>
        <fullName evidence="3">HIRA-interacting protein 3</fullName>
    </recommendedName>
</protein>
<dbReference type="InterPro" id="IPR037647">
    <property type="entry name" value="HIRIP3"/>
</dbReference>
<reference evidence="2" key="1">
    <citation type="submission" date="2017-09" db="EMBL/GenBank/DDBJ databases">
        <title>Contemporary evolution of a Lepidopteran species, Heliothis virescens, in response to modern agricultural practices.</title>
        <authorList>
            <person name="Fritz M.L."/>
            <person name="Deyonke A.M."/>
            <person name="Papanicolaou A."/>
            <person name="Micinski S."/>
            <person name="Westbrook J."/>
            <person name="Gould F."/>
        </authorList>
    </citation>
    <scope>NUCLEOTIDE SEQUENCE [LARGE SCALE GENOMIC DNA]</scope>
    <source>
        <strain evidence="2">HvINT-</strain>
        <tissue evidence="2">Whole body</tissue>
    </source>
</reference>
<evidence type="ECO:0000256" key="1">
    <source>
        <dbReference type="SAM" id="MobiDB-lite"/>
    </source>
</evidence>
<feature type="compositionally biased region" description="Basic and acidic residues" evidence="1">
    <location>
        <begin position="200"/>
        <end position="209"/>
    </location>
</feature>
<proteinExistence type="predicted"/>
<dbReference type="PANTHER" id="PTHR15410">
    <property type="entry name" value="HIRA-INTERACTING PROTEIN 3"/>
    <property type="match status" value="1"/>
</dbReference>
<feature type="region of interest" description="Disordered" evidence="1">
    <location>
        <begin position="636"/>
        <end position="717"/>
    </location>
</feature>
<gene>
    <name evidence="2" type="ORF">B5V51_13866</name>
</gene>
<accession>A0A2A4ITU5</accession>
<feature type="compositionally biased region" description="Acidic residues" evidence="1">
    <location>
        <begin position="645"/>
        <end position="663"/>
    </location>
</feature>
<feature type="compositionally biased region" description="Basic and acidic residues" evidence="1">
    <location>
        <begin position="777"/>
        <end position="786"/>
    </location>
</feature>
<dbReference type="GO" id="GO:0005634">
    <property type="term" value="C:nucleus"/>
    <property type="evidence" value="ECO:0007669"/>
    <property type="project" value="TreeGrafter"/>
</dbReference>
<feature type="compositionally biased region" description="Basic and acidic residues" evidence="1">
    <location>
        <begin position="242"/>
        <end position="252"/>
    </location>
</feature>
<feature type="compositionally biased region" description="Low complexity" evidence="1">
    <location>
        <begin position="437"/>
        <end position="456"/>
    </location>
</feature>
<feature type="compositionally biased region" description="Low complexity" evidence="1">
    <location>
        <begin position="679"/>
        <end position="698"/>
    </location>
</feature>
<evidence type="ECO:0008006" key="3">
    <source>
        <dbReference type="Google" id="ProtNLM"/>
    </source>
</evidence>
<dbReference type="AlphaFoldDB" id="A0A2A4ITU5"/>
<feature type="compositionally biased region" description="Basic and acidic residues" evidence="1">
    <location>
        <begin position="220"/>
        <end position="234"/>
    </location>
</feature>
<dbReference type="EMBL" id="NWSH01008089">
    <property type="protein sequence ID" value="PCG62694.1"/>
    <property type="molecule type" value="Genomic_DNA"/>
</dbReference>
<dbReference type="PANTHER" id="PTHR15410:SF2">
    <property type="entry name" value="HIRA-INTERACTING PROTEIN 3"/>
    <property type="match status" value="1"/>
</dbReference>
<feature type="region of interest" description="Disordered" evidence="1">
    <location>
        <begin position="394"/>
        <end position="473"/>
    </location>
</feature>
<name>A0A2A4ITU5_HELVI</name>
<feature type="compositionally biased region" description="Acidic residues" evidence="1">
    <location>
        <begin position="403"/>
        <end position="421"/>
    </location>
</feature>
<comment type="caution">
    <text evidence="2">The sequence shown here is derived from an EMBL/GenBank/DDBJ whole genome shotgun (WGS) entry which is preliminary data.</text>
</comment>
<sequence length="848" mass="92229">MNYEAERAMNQKRLRMEGEPGHGVVQGNGLPLNYIDNGHQIPYQPYAGAYNTHYPPPEAFSPYGPPPPGGYAPQNLSYAPPAHQNYPHHQSFPPQQPPQAQLHMPQSHMVQGYGDVGVHKPAWPPQPHLLPPLDTQKPLDVKQLKSEIKLEPTDAQKRPHPESEMMARQREFNVHIPSSLGGDLDQPKIKIKTDIFKPDDLAHRQDKPIDVGQKPLSIDGLHKPADMQSKDDGHPIIGVENKSIDKPTEACKAEAAAEGAGDSQRAAEPTALSDKSEEDRKPFSSPELPKSGSIPGKVPTPGSEYAIRPFRKDFSGIQFRRRWSDDCLDSSHIPNEVYFGDVPVSLEVLYNYYDANAERERLAAQAAHIAAQKAAAAKLAAAKLQARGLVPQTAEVTTVDSSSSDDSDGSSGSDSEESDEDTPLKRGPGRPKGSKNSPRAPGTPGAGPGAPATPGSGRRGRPPVPPELRQPGITDMKKFCKAAGIRFDYKKLVEGCTKNKERVQKMLDLLTAAGLEGKPTLEKCQALKKAKMEKKEQEKQAKKEAKYAIRPFRKDFSGIQFRRRWSDDCLDSSHIPNEVYFGDVPVSLEVLYNYYDANAERERLAAQAAHIAAQKAAAAKLAAAKLQARGLVPQTAEVTTVDSSSSDDSDGSSGSDSEESDEDTPLKRGPGRPKGSKNSPRAPGTPGAGPGAPATPGSGRRGRPPVPPELRQPGITDMKKFCKAAGIRFDYKKLVEGCTKNKERVQKMLDLLTAAGLEGKPTLEKCQALKKAKMEKKEQEKQAKKEAKVKHKEVAAAPEGGRRMTRGATGVKPRQRIVISSDEEDDTPAARRTLSKLRSSLNDDSDSD</sequence>
<feature type="region of interest" description="Disordered" evidence="1">
    <location>
        <begin position="777"/>
        <end position="848"/>
    </location>
</feature>